<sequence length="379" mass="42981">MQMNFLKNWINTNREAVRIAGQVLLFLATFVTTTLAGAEWSYGRSVYMEGFGWNDFVSGLPFSLSFLSILTVHEFGHYFTARYHGVKSSLPYYIPLPPFPLSIGTMGAIIRLRQRVYSNIQNFDIGLAGPLAGFILALGILFYGFTNLPAKEYIFQIHPEYEAYGDNYADYVYTGNEEVIDIVVGKNLLFMFFEKFIADPERMPNPHELMHYPFLFAGFLALVFTSLNLLPIGQLDGGHVLYGLVGYKRHKQIATIVFLILLAYSGMGLLKPTDPIDGLLINIPLYLGFLYFAMKGLRLSTRDTFMYVSILFTIQFSTSWFFPTLEGYSGWMLFAFVIGRFLGIDHPPCLIEIPLDLNRKILGWVALIIFVLSFTPAPL</sequence>
<evidence type="ECO:0000256" key="1">
    <source>
        <dbReference type="ARBA" id="ARBA00001947"/>
    </source>
</evidence>
<evidence type="ECO:0000256" key="5">
    <source>
        <dbReference type="ARBA" id="ARBA00022692"/>
    </source>
</evidence>
<feature type="transmembrane region" description="Helical" evidence="10">
    <location>
        <begin position="125"/>
        <end position="145"/>
    </location>
</feature>
<dbReference type="GO" id="GO:0016020">
    <property type="term" value="C:membrane"/>
    <property type="evidence" value="ECO:0007669"/>
    <property type="project" value="UniProtKB-SubCell"/>
</dbReference>
<comment type="subcellular location">
    <subcellularLocation>
        <location evidence="2">Membrane</location>
        <topology evidence="2">Multi-pass membrane protein</topology>
    </subcellularLocation>
</comment>
<comment type="similarity">
    <text evidence="3">Belongs to the peptidase M50B family.</text>
</comment>
<evidence type="ECO:0000256" key="4">
    <source>
        <dbReference type="ARBA" id="ARBA00022670"/>
    </source>
</evidence>
<reference evidence="12 13" key="1">
    <citation type="submission" date="2018-11" db="EMBL/GenBank/DDBJ databases">
        <title>Chryseotalea sanarue gen. nov., sp., nov., a member of the family Cytophagaceae, isolated from a brackish lake in Hamamatsu Japan.</title>
        <authorList>
            <person name="Maejima Y."/>
            <person name="Iino T."/>
            <person name="Muraguchi Y."/>
            <person name="Fukuda K."/>
            <person name="Ohkuma M."/>
            <person name="Moriuchi R."/>
            <person name="Dohra H."/>
            <person name="Kimbara K."/>
            <person name="Shintani M."/>
        </authorList>
    </citation>
    <scope>NUCLEOTIDE SEQUENCE [LARGE SCALE GENOMIC DNA]</scope>
    <source>
        <strain evidence="12 13">Ys</strain>
    </source>
</reference>
<keyword evidence="9 10" id="KW-0472">Membrane</keyword>
<dbReference type="CDD" id="cd06160">
    <property type="entry name" value="S2P-M50_like_2"/>
    <property type="match status" value="1"/>
</dbReference>
<dbReference type="GO" id="GO:0008233">
    <property type="term" value="F:peptidase activity"/>
    <property type="evidence" value="ECO:0007669"/>
    <property type="project" value="UniProtKB-KW"/>
</dbReference>
<name>A0A401UDJ0_9BACT</name>
<evidence type="ECO:0000256" key="10">
    <source>
        <dbReference type="SAM" id="Phobius"/>
    </source>
</evidence>
<keyword evidence="5 10" id="KW-0812">Transmembrane</keyword>
<dbReference type="EMBL" id="BHXQ01000006">
    <property type="protein sequence ID" value="GCC52967.1"/>
    <property type="molecule type" value="Genomic_DNA"/>
</dbReference>
<comment type="caution">
    <text evidence="12">The sequence shown here is derived from an EMBL/GenBank/DDBJ whole genome shotgun (WGS) entry which is preliminary data.</text>
</comment>
<evidence type="ECO:0000313" key="13">
    <source>
        <dbReference type="Proteomes" id="UP000288227"/>
    </source>
</evidence>
<dbReference type="InterPro" id="IPR008915">
    <property type="entry name" value="Peptidase_M50"/>
</dbReference>
<evidence type="ECO:0000256" key="8">
    <source>
        <dbReference type="ARBA" id="ARBA00022989"/>
    </source>
</evidence>
<dbReference type="Proteomes" id="UP000288227">
    <property type="component" value="Unassembled WGS sequence"/>
</dbReference>
<evidence type="ECO:0000256" key="2">
    <source>
        <dbReference type="ARBA" id="ARBA00004141"/>
    </source>
</evidence>
<feature type="transmembrane region" description="Helical" evidence="10">
    <location>
        <begin position="253"/>
        <end position="270"/>
    </location>
</feature>
<feature type="transmembrane region" description="Helical" evidence="10">
    <location>
        <begin position="52"/>
        <end position="72"/>
    </location>
</feature>
<keyword evidence="6" id="KW-0378">Hydrolase</keyword>
<accession>A0A401UDJ0</accession>
<dbReference type="PANTHER" id="PTHR31412:SF0">
    <property type="entry name" value="ZINC METALLOPROTEASE EGY1, CHLOROPLASTIC-RELATED"/>
    <property type="match status" value="1"/>
</dbReference>
<feature type="domain" description="Peptidase M50" evidence="11">
    <location>
        <begin position="62"/>
        <end position="257"/>
    </location>
</feature>
<evidence type="ECO:0000256" key="9">
    <source>
        <dbReference type="ARBA" id="ARBA00023136"/>
    </source>
</evidence>
<organism evidence="12 13">
    <name type="scientific">Chryseotalea sanaruensis</name>
    <dbReference type="NCBI Taxonomy" id="2482724"/>
    <lineage>
        <taxon>Bacteria</taxon>
        <taxon>Pseudomonadati</taxon>
        <taxon>Bacteroidota</taxon>
        <taxon>Cytophagia</taxon>
        <taxon>Cytophagales</taxon>
        <taxon>Chryseotaleaceae</taxon>
        <taxon>Chryseotalea</taxon>
    </lineage>
</organism>
<dbReference type="AlphaFoldDB" id="A0A401UDJ0"/>
<dbReference type="GO" id="GO:0006508">
    <property type="term" value="P:proteolysis"/>
    <property type="evidence" value="ECO:0007669"/>
    <property type="project" value="UniProtKB-KW"/>
</dbReference>
<dbReference type="Pfam" id="PF02163">
    <property type="entry name" value="Peptidase_M50"/>
    <property type="match status" value="1"/>
</dbReference>
<keyword evidence="7" id="KW-0809">Transit peptide</keyword>
<evidence type="ECO:0000256" key="6">
    <source>
        <dbReference type="ARBA" id="ARBA00022801"/>
    </source>
</evidence>
<feature type="transmembrane region" description="Helical" evidence="10">
    <location>
        <begin position="276"/>
        <end position="293"/>
    </location>
</feature>
<gene>
    <name evidence="12" type="ORF">SanaruYs_32080</name>
</gene>
<feature type="transmembrane region" description="Helical" evidence="10">
    <location>
        <begin position="20"/>
        <end position="40"/>
    </location>
</feature>
<evidence type="ECO:0000259" key="11">
    <source>
        <dbReference type="Pfam" id="PF02163"/>
    </source>
</evidence>
<feature type="transmembrane region" description="Helical" evidence="10">
    <location>
        <begin position="305"/>
        <end position="322"/>
    </location>
</feature>
<comment type="cofactor">
    <cofactor evidence="1">
        <name>Zn(2+)</name>
        <dbReference type="ChEBI" id="CHEBI:29105"/>
    </cofactor>
</comment>
<evidence type="ECO:0000256" key="7">
    <source>
        <dbReference type="ARBA" id="ARBA00022946"/>
    </source>
</evidence>
<keyword evidence="13" id="KW-1185">Reference proteome</keyword>
<feature type="transmembrane region" description="Helical" evidence="10">
    <location>
        <begin position="328"/>
        <end position="349"/>
    </location>
</feature>
<protein>
    <submittedName>
        <fullName evidence="12">Site-2 protease family protein</fullName>
    </submittedName>
</protein>
<feature type="transmembrane region" description="Helical" evidence="10">
    <location>
        <begin position="212"/>
        <end position="232"/>
    </location>
</feature>
<evidence type="ECO:0000256" key="3">
    <source>
        <dbReference type="ARBA" id="ARBA00007931"/>
    </source>
</evidence>
<proteinExistence type="inferred from homology"/>
<dbReference type="InterPro" id="IPR044838">
    <property type="entry name" value="EGY1-like"/>
</dbReference>
<keyword evidence="8 10" id="KW-1133">Transmembrane helix</keyword>
<evidence type="ECO:0000313" key="12">
    <source>
        <dbReference type="EMBL" id="GCC52967.1"/>
    </source>
</evidence>
<dbReference type="PANTHER" id="PTHR31412">
    <property type="entry name" value="ZINC METALLOPROTEASE EGY1"/>
    <property type="match status" value="1"/>
</dbReference>
<feature type="transmembrane region" description="Helical" evidence="10">
    <location>
        <begin position="361"/>
        <end position="377"/>
    </location>
</feature>
<keyword evidence="4 12" id="KW-0645">Protease</keyword>